<dbReference type="PANTHER" id="PTHR13018">
    <property type="entry name" value="PROBABLE MEMBRANE PROTEIN DUF221-RELATED"/>
    <property type="match status" value="1"/>
</dbReference>
<feature type="compositionally biased region" description="Low complexity" evidence="1">
    <location>
        <begin position="858"/>
        <end position="882"/>
    </location>
</feature>
<evidence type="ECO:0000259" key="4">
    <source>
        <dbReference type="Pfam" id="PF14703"/>
    </source>
</evidence>
<feature type="compositionally biased region" description="Basic and acidic residues" evidence="1">
    <location>
        <begin position="677"/>
        <end position="709"/>
    </location>
</feature>
<keyword evidence="2" id="KW-0812">Transmembrane</keyword>
<feature type="compositionally biased region" description="Polar residues" evidence="1">
    <location>
        <begin position="97"/>
        <end position="107"/>
    </location>
</feature>
<name>A0A9P6KD96_9FUNG</name>
<feature type="region of interest" description="Disordered" evidence="1">
    <location>
        <begin position="81"/>
        <end position="111"/>
    </location>
</feature>
<evidence type="ECO:0000313" key="6">
    <source>
        <dbReference type="Proteomes" id="UP000780801"/>
    </source>
</evidence>
<gene>
    <name evidence="5" type="ORF">BGW38_002601</name>
</gene>
<dbReference type="InterPro" id="IPR027815">
    <property type="entry name" value="CSC1/OSCA1-like_cyt"/>
</dbReference>
<dbReference type="OrthoDB" id="1689567at2759"/>
<keyword evidence="2" id="KW-1133">Transmembrane helix</keyword>
<feature type="region of interest" description="Disordered" evidence="1">
    <location>
        <begin position="677"/>
        <end position="748"/>
    </location>
</feature>
<dbReference type="InterPro" id="IPR045122">
    <property type="entry name" value="Csc1-like"/>
</dbReference>
<feature type="compositionally biased region" description="Polar residues" evidence="1">
    <location>
        <begin position="583"/>
        <end position="608"/>
    </location>
</feature>
<keyword evidence="6" id="KW-1185">Reference proteome</keyword>
<feature type="transmembrane region" description="Helical" evidence="2">
    <location>
        <begin position="414"/>
        <end position="444"/>
    </location>
</feature>
<feature type="compositionally biased region" description="Polar residues" evidence="1">
    <location>
        <begin position="935"/>
        <end position="945"/>
    </location>
</feature>
<feature type="domain" description="CSC1/OSCA1-like 7TM region" evidence="3">
    <location>
        <begin position="214"/>
        <end position="485"/>
    </location>
</feature>
<feature type="transmembrane region" description="Helical" evidence="2">
    <location>
        <begin position="216"/>
        <end position="240"/>
    </location>
</feature>
<evidence type="ECO:0000313" key="5">
    <source>
        <dbReference type="EMBL" id="KAF9580661.1"/>
    </source>
</evidence>
<feature type="domain" description="CSC1/OSCA1-like cytosolic" evidence="4">
    <location>
        <begin position="1"/>
        <end position="203"/>
    </location>
</feature>
<feature type="region of interest" description="Disordered" evidence="1">
    <location>
        <begin position="897"/>
        <end position="951"/>
    </location>
</feature>
<feature type="transmembrane region" description="Helical" evidence="2">
    <location>
        <begin position="464"/>
        <end position="484"/>
    </location>
</feature>
<sequence>MVTGLPAAFQDDEKLADFYESLGCGNVESAHVSRHVRSLERYIDQRTHALRVLEEVYTEYYGNPSGVLGYDPEKIEADCGAHLPSTTSTGDHPMDDTNATESSSLLRPSTIPGKKRPTMRLGFLGLSGKKVDKIDHCREVFITLDKAVQKKRLARVFPTTTTGFVTFEGMHSAQILSQTVNTRETLSCYTVLAPEPRDVFWDNLNLPPSELGVRSIVVNTTVFFLIFFWSGPIGLFSSFLNLDSLEKLIPGVSEFAEANPLLKELIQGFLPTVGVSVFLAVVPKILEALCENQGIQSHSAVHRSMYNKYFTFILFNVFLVFTVVGTWAQAFNKVYHNLGELTLILAASLPRIAPFFVNYTILKGIGLMPLQLLEIGDVLVQGLKGFLSKTPRDYAEARAPPELKYGVVYSNTTLMFVIILIYSCIKPLILVFGVIYFGMAYLVYKYQLLYVFFHPYESCGQAWPMVYNRIMVGLLIFQSTMLGLFMLKQAYIFGCLLAPLPIGTIWFWAWTSQAYHQTAHFIPLQLLRPEEIRKVRDNFNEETYEDIPIGTANDQTNAQTNVQSNAKTVIQVGNNSQASIQSGANNTVGNGTPVSNGAATSTAMANTLPTTRVSRRRVPRNDSDSNDYQAIPDRYTDYRQPPMTLYPGVLNSGMRHYSHPAISGPLPTLWLPLKKTDTGKKPANDEESRIGLHSDSDSDSDAEGHEHSIEAALAKRPLMLPSQTSDEPMTFEESDNLVGGGQDEDHSNHAATTTTVTDAGAGAGATSTVAASGSSANAGTGAGPSVNTTGANSKAAETVLPRSGDVSPSTATSPLPIQTRGPQAIVGPTPLTPTTPAPEQTLTKKESVKAAAADKGVDSTTLSPVVSDSSSSAAATATATPNNEAVTGIQDIYYHHPERMSSGTGTAVTTEAEGSTAQPTESEAETATFAENTSRVRTVQGQGSVVSLKRT</sequence>
<dbReference type="AlphaFoldDB" id="A0A9P6KD96"/>
<dbReference type="GO" id="GO:0005227">
    <property type="term" value="F:calcium-activated cation channel activity"/>
    <property type="evidence" value="ECO:0007669"/>
    <property type="project" value="InterPro"/>
</dbReference>
<evidence type="ECO:0000256" key="1">
    <source>
        <dbReference type="SAM" id="MobiDB-lite"/>
    </source>
</evidence>
<dbReference type="InterPro" id="IPR003864">
    <property type="entry name" value="CSC1/OSCA1-like_7TM"/>
</dbReference>
<feature type="compositionally biased region" description="Low complexity" evidence="1">
    <location>
        <begin position="765"/>
        <end position="779"/>
    </location>
</feature>
<dbReference type="Proteomes" id="UP000780801">
    <property type="component" value="Unassembled WGS sequence"/>
</dbReference>
<protein>
    <recommendedName>
        <fullName evidence="7">CSC1/OSCA1-like 7TM region domain-containing protein</fullName>
    </recommendedName>
</protein>
<proteinExistence type="predicted"/>
<evidence type="ECO:0008006" key="7">
    <source>
        <dbReference type="Google" id="ProtNLM"/>
    </source>
</evidence>
<feature type="compositionally biased region" description="Low complexity" evidence="1">
    <location>
        <begin position="901"/>
        <end position="933"/>
    </location>
</feature>
<dbReference type="Pfam" id="PF14703">
    <property type="entry name" value="PHM7_cyt"/>
    <property type="match status" value="1"/>
</dbReference>
<dbReference type="PANTHER" id="PTHR13018:SF5">
    <property type="entry name" value="RE44586P"/>
    <property type="match status" value="1"/>
</dbReference>
<dbReference type="EMBL" id="JAABOA010001922">
    <property type="protein sequence ID" value="KAF9580661.1"/>
    <property type="molecule type" value="Genomic_DNA"/>
</dbReference>
<reference evidence="5" key="1">
    <citation type="journal article" date="2020" name="Fungal Divers.">
        <title>Resolving the Mortierellaceae phylogeny through synthesis of multi-gene phylogenetics and phylogenomics.</title>
        <authorList>
            <person name="Vandepol N."/>
            <person name="Liber J."/>
            <person name="Desiro A."/>
            <person name="Na H."/>
            <person name="Kennedy M."/>
            <person name="Barry K."/>
            <person name="Grigoriev I.V."/>
            <person name="Miller A.N."/>
            <person name="O'Donnell K."/>
            <person name="Stajich J.E."/>
            <person name="Bonito G."/>
        </authorList>
    </citation>
    <scope>NUCLEOTIDE SEQUENCE</scope>
    <source>
        <strain evidence="5">KOD1015</strain>
    </source>
</reference>
<feature type="region of interest" description="Disordered" evidence="1">
    <location>
        <begin position="583"/>
        <end position="639"/>
    </location>
</feature>
<comment type="caution">
    <text evidence="5">The sequence shown here is derived from an EMBL/GenBank/DDBJ whole genome shotgun (WGS) entry which is preliminary data.</text>
</comment>
<dbReference type="Pfam" id="PF02714">
    <property type="entry name" value="RSN1_7TM"/>
    <property type="match status" value="1"/>
</dbReference>
<keyword evidence="2" id="KW-0472">Membrane</keyword>
<accession>A0A9P6KD96</accession>
<feature type="compositionally biased region" description="Polar residues" evidence="1">
    <location>
        <begin position="806"/>
        <end position="816"/>
    </location>
</feature>
<feature type="transmembrane region" description="Helical" evidence="2">
    <location>
        <begin position="491"/>
        <end position="510"/>
    </location>
</feature>
<dbReference type="GO" id="GO:0005886">
    <property type="term" value="C:plasma membrane"/>
    <property type="evidence" value="ECO:0007669"/>
    <property type="project" value="TreeGrafter"/>
</dbReference>
<evidence type="ECO:0000256" key="2">
    <source>
        <dbReference type="SAM" id="Phobius"/>
    </source>
</evidence>
<organism evidence="5 6">
    <name type="scientific">Lunasporangiospora selenospora</name>
    <dbReference type="NCBI Taxonomy" id="979761"/>
    <lineage>
        <taxon>Eukaryota</taxon>
        <taxon>Fungi</taxon>
        <taxon>Fungi incertae sedis</taxon>
        <taxon>Mucoromycota</taxon>
        <taxon>Mortierellomycotina</taxon>
        <taxon>Mortierellomycetes</taxon>
        <taxon>Mortierellales</taxon>
        <taxon>Mortierellaceae</taxon>
        <taxon>Lunasporangiospora</taxon>
    </lineage>
</organism>
<feature type="region of interest" description="Disordered" evidence="1">
    <location>
        <begin position="765"/>
        <end position="882"/>
    </location>
</feature>
<evidence type="ECO:0000259" key="3">
    <source>
        <dbReference type="Pfam" id="PF02714"/>
    </source>
</evidence>
<feature type="transmembrane region" description="Helical" evidence="2">
    <location>
        <begin position="309"/>
        <end position="329"/>
    </location>
</feature>